<dbReference type="EMBL" id="KI964575">
    <property type="protein sequence ID" value="EUC35427.1"/>
    <property type="molecule type" value="Genomic_DNA"/>
</dbReference>
<evidence type="ECO:0000313" key="2">
    <source>
        <dbReference type="Proteomes" id="UP000053841"/>
    </source>
</evidence>
<name>W6Y762_COCC2</name>
<dbReference type="HOGENOM" id="CLU_3106000_0_0_1"/>
<reference evidence="1 2" key="1">
    <citation type="journal article" date="2013" name="PLoS Genet.">
        <title>Comparative genome structure, secondary metabolite, and effector coding capacity across Cochliobolus pathogens.</title>
        <authorList>
            <person name="Condon B.J."/>
            <person name="Leng Y."/>
            <person name="Wu D."/>
            <person name="Bushley K.E."/>
            <person name="Ohm R.A."/>
            <person name="Otillar R."/>
            <person name="Martin J."/>
            <person name="Schackwitz W."/>
            <person name="Grimwood J."/>
            <person name="MohdZainudin N."/>
            <person name="Xue C."/>
            <person name="Wang R."/>
            <person name="Manning V.A."/>
            <person name="Dhillon B."/>
            <person name="Tu Z.J."/>
            <person name="Steffenson B.J."/>
            <person name="Salamov A."/>
            <person name="Sun H."/>
            <person name="Lowry S."/>
            <person name="LaButti K."/>
            <person name="Han J."/>
            <person name="Copeland A."/>
            <person name="Lindquist E."/>
            <person name="Barry K."/>
            <person name="Schmutz J."/>
            <person name="Baker S.E."/>
            <person name="Ciuffetti L.M."/>
            <person name="Grigoriev I.V."/>
            <person name="Zhong S."/>
            <person name="Turgeon B.G."/>
        </authorList>
    </citation>
    <scope>NUCLEOTIDE SEQUENCE [LARGE SCALE GENOMIC DNA]</scope>
    <source>
        <strain evidence="1 2">26-R-13</strain>
    </source>
</reference>
<organism evidence="1 2">
    <name type="scientific">Cochliobolus carbonum (strain 26-R-13)</name>
    <name type="common">Maize leaf spot fungus</name>
    <name type="synonym">Bipolaris zeicola</name>
    <dbReference type="NCBI Taxonomy" id="930089"/>
    <lineage>
        <taxon>Eukaryota</taxon>
        <taxon>Fungi</taxon>
        <taxon>Dikarya</taxon>
        <taxon>Ascomycota</taxon>
        <taxon>Pezizomycotina</taxon>
        <taxon>Dothideomycetes</taxon>
        <taxon>Pleosporomycetidae</taxon>
        <taxon>Pleosporales</taxon>
        <taxon>Pleosporineae</taxon>
        <taxon>Pleosporaceae</taxon>
        <taxon>Bipolaris</taxon>
    </lineage>
</organism>
<dbReference type="GeneID" id="19153067"/>
<protein>
    <submittedName>
        <fullName evidence="1">Uncharacterized protein</fullName>
    </submittedName>
</protein>
<dbReference type="KEGG" id="bze:COCCADRAFT_90864"/>
<keyword evidence="2" id="KW-1185">Reference proteome</keyword>
<dbReference type="RefSeq" id="XP_007710265.1">
    <property type="nucleotide sequence ID" value="XM_007712075.1"/>
</dbReference>
<evidence type="ECO:0000313" key="1">
    <source>
        <dbReference type="EMBL" id="EUC35427.1"/>
    </source>
</evidence>
<dbReference type="AlphaFoldDB" id="W6Y762"/>
<sequence>MSIEPKVVSVHVNLTWSTRLDSCQHGHCSLANLPRIGNSTDDLGEQVTDVG</sequence>
<dbReference type="Proteomes" id="UP000053841">
    <property type="component" value="Unassembled WGS sequence"/>
</dbReference>
<proteinExistence type="predicted"/>
<accession>W6Y762</accession>
<gene>
    <name evidence="1" type="ORF">COCCADRAFT_90864</name>
</gene>